<gene>
    <name evidence="1" type="ORF">SVUK_LOCUS21078</name>
</gene>
<protein>
    <submittedName>
        <fullName evidence="1">Uncharacterized protein</fullName>
    </submittedName>
</protein>
<proteinExistence type="predicted"/>
<accession>A0A3P7JK55</accession>
<organism evidence="1 2">
    <name type="scientific">Strongylus vulgaris</name>
    <name type="common">Blood worm</name>
    <dbReference type="NCBI Taxonomy" id="40348"/>
    <lineage>
        <taxon>Eukaryota</taxon>
        <taxon>Metazoa</taxon>
        <taxon>Ecdysozoa</taxon>
        <taxon>Nematoda</taxon>
        <taxon>Chromadorea</taxon>
        <taxon>Rhabditida</taxon>
        <taxon>Rhabditina</taxon>
        <taxon>Rhabditomorpha</taxon>
        <taxon>Strongyloidea</taxon>
        <taxon>Strongylidae</taxon>
        <taxon>Strongylus</taxon>
    </lineage>
</organism>
<dbReference type="AlphaFoldDB" id="A0A3P7JK55"/>
<dbReference type="Proteomes" id="UP000270094">
    <property type="component" value="Unassembled WGS sequence"/>
</dbReference>
<sequence>MVVWILFRKKMVPLQVLESQAKRSSFKEES</sequence>
<dbReference type="EMBL" id="UYYB01150022">
    <property type="protein sequence ID" value="VDM86080.1"/>
    <property type="molecule type" value="Genomic_DNA"/>
</dbReference>
<evidence type="ECO:0000313" key="1">
    <source>
        <dbReference type="EMBL" id="VDM86080.1"/>
    </source>
</evidence>
<keyword evidence="2" id="KW-1185">Reference proteome</keyword>
<name>A0A3P7JK55_STRVU</name>
<reference evidence="1 2" key="1">
    <citation type="submission" date="2018-11" db="EMBL/GenBank/DDBJ databases">
        <authorList>
            <consortium name="Pathogen Informatics"/>
        </authorList>
    </citation>
    <scope>NUCLEOTIDE SEQUENCE [LARGE SCALE GENOMIC DNA]</scope>
</reference>
<evidence type="ECO:0000313" key="2">
    <source>
        <dbReference type="Proteomes" id="UP000270094"/>
    </source>
</evidence>